<protein>
    <submittedName>
        <fullName evidence="2">PilZ domain-containing protein</fullName>
    </submittedName>
</protein>
<accession>A0A975GPI9</accession>
<dbReference type="EMBL" id="CP061800">
    <property type="protein sequence ID" value="QTA87958.1"/>
    <property type="molecule type" value="Genomic_DNA"/>
</dbReference>
<dbReference type="InterPro" id="IPR009875">
    <property type="entry name" value="PilZ_domain"/>
</dbReference>
<name>A0A975GPI9_9BACT</name>
<dbReference type="SUPFAM" id="SSF141371">
    <property type="entry name" value="PilZ domain-like"/>
    <property type="match status" value="1"/>
</dbReference>
<proteinExistence type="predicted"/>
<gene>
    <name evidence="2" type="ORF">dnm_039970</name>
</gene>
<dbReference type="Proteomes" id="UP000663722">
    <property type="component" value="Chromosome"/>
</dbReference>
<dbReference type="AlphaFoldDB" id="A0A975GPI9"/>
<dbReference type="RefSeq" id="WP_207682940.1">
    <property type="nucleotide sequence ID" value="NZ_CP061800.1"/>
</dbReference>
<organism evidence="2 3">
    <name type="scientific">Desulfonema magnum</name>
    <dbReference type="NCBI Taxonomy" id="45655"/>
    <lineage>
        <taxon>Bacteria</taxon>
        <taxon>Pseudomonadati</taxon>
        <taxon>Thermodesulfobacteriota</taxon>
        <taxon>Desulfobacteria</taxon>
        <taxon>Desulfobacterales</taxon>
        <taxon>Desulfococcaceae</taxon>
        <taxon>Desulfonema</taxon>
    </lineage>
</organism>
<evidence type="ECO:0000313" key="3">
    <source>
        <dbReference type="Proteomes" id="UP000663722"/>
    </source>
</evidence>
<evidence type="ECO:0000313" key="2">
    <source>
        <dbReference type="EMBL" id="QTA87958.1"/>
    </source>
</evidence>
<dbReference type="Pfam" id="PF07238">
    <property type="entry name" value="PilZ"/>
    <property type="match status" value="1"/>
</dbReference>
<dbReference type="KEGG" id="dmm:dnm_039970"/>
<keyword evidence="3" id="KW-1185">Reference proteome</keyword>
<dbReference type="Gene3D" id="2.40.10.220">
    <property type="entry name" value="predicted glycosyltransferase like domains"/>
    <property type="match status" value="1"/>
</dbReference>
<sequence>MTKQTVFINNNEMAKFVCPNCENTVFANVSKYKNIDKAVRIKCRCKNCGYSHAVLLERRQHYRKKVNIPGFYFWNGEKVKKPMMVKDLSRSGLGFESKVKNELRIGDKLLVEFRLNDKNKTLIIKEVVIRAMPGVHVGTEFTANPRKPKTRLDKAYDMAIAHYILHAELIESRQTEV</sequence>
<reference evidence="2" key="1">
    <citation type="journal article" date="2021" name="Microb. Physiol.">
        <title>Proteogenomic Insights into the Physiology of Marine, Sulfate-Reducing, Filamentous Desulfonema limicola and Desulfonema magnum.</title>
        <authorList>
            <person name="Schnaars V."/>
            <person name="Wohlbrand L."/>
            <person name="Scheve S."/>
            <person name="Hinrichs C."/>
            <person name="Reinhardt R."/>
            <person name="Rabus R."/>
        </authorList>
    </citation>
    <scope>NUCLEOTIDE SEQUENCE</scope>
    <source>
        <strain evidence="2">4be13</strain>
    </source>
</reference>
<dbReference type="GO" id="GO:0035438">
    <property type="term" value="F:cyclic-di-GMP binding"/>
    <property type="evidence" value="ECO:0007669"/>
    <property type="project" value="InterPro"/>
</dbReference>
<evidence type="ECO:0000259" key="1">
    <source>
        <dbReference type="Pfam" id="PF07238"/>
    </source>
</evidence>
<feature type="domain" description="PilZ" evidence="1">
    <location>
        <begin position="57"/>
        <end position="152"/>
    </location>
</feature>